<sequence length="28" mass="2985">MVIIDLASIIQSRAASFSSSSKSSWLSL</sequence>
<dbReference type="EMBL" id="CAJOBJ010328568">
    <property type="protein sequence ID" value="CAF5179063.1"/>
    <property type="molecule type" value="Genomic_DNA"/>
</dbReference>
<accession>A0A816HES0</accession>
<dbReference type="EMBL" id="CAJNOW010021579">
    <property type="protein sequence ID" value="CAF1684765.1"/>
    <property type="molecule type" value="Genomic_DNA"/>
</dbReference>
<organism evidence="1 3">
    <name type="scientific">Rotaria magnacalcarata</name>
    <dbReference type="NCBI Taxonomy" id="392030"/>
    <lineage>
        <taxon>Eukaryota</taxon>
        <taxon>Metazoa</taxon>
        <taxon>Spiralia</taxon>
        <taxon>Gnathifera</taxon>
        <taxon>Rotifera</taxon>
        <taxon>Eurotatoria</taxon>
        <taxon>Bdelloidea</taxon>
        <taxon>Philodinida</taxon>
        <taxon>Philodinidae</taxon>
        <taxon>Rotaria</taxon>
    </lineage>
</organism>
<gene>
    <name evidence="2" type="ORF">GIL414_LOCUS68686</name>
    <name evidence="1" type="ORF">KQP761_LOCUS38073</name>
</gene>
<dbReference type="Proteomes" id="UP000681720">
    <property type="component" value="Unassembled WGS sequence"/>
</dbReference>
<feature type="non-terminal residue" evidence="1">
    <location>
        <position position="28"/>
    </location>
</feature>
<dbReference type="AlphaFoldDB" id="A0A816HES0"/>
<evidence type="ECO:0000313" key="2">
    <source>
        <dbReference type="EMBL" id="CAF5179063.1"/>
    </source>
</evidence>
<reference evidence="1" key="1">
    <citation type="submission" date="2021-02" db="EMBL/GenBank/DDBJ databases">
        <authorList>
            <person name="Nowell W R."/>
        </authorList>
    </citation>
    <scope>NUCLEOTIDE SEQUENCE</scope>
</reference>
<protein>
    <submittedName>
        <fullName evidence="1">Uncharacterized protein</fullName>
    </submittedName>
</protein>
<feature type="non-terminal residue" evidence="1">
    <location>
        <position position="1"/>
    </location>
</feature>
<name>A0A816HES0_9BILA</name>
<evidence type="ECO:0000313" key="3">
    <source>
        <dbReference type="Proteomes" id="UP000663834"/>
    </source>
</evidence>
<dbReference type="Proteomes" id="UP000663834">
    <property type="component" value="Unassembled WGS sequence"/>
</dbReference>
<comment type="caution">
    <text evidence="1">The sequence shown here is derived from an EMBL/GenBank/DDBJ whole genome shotgun (WGS) entry which is preliminary data.</text>
</comment>
<evidence type="ECO:0000313" key="1">
    <source>
        <dbReference type="EMBL" id="CAF1684765.1"/>
    </source>
</evidence>
<proteinExistence type="predicted"/>